<evidence type="ECO:0000313" key="2">
    <source>
        <dbReference type="EMBL" id="MBL4930993.1"/>
    </source>
</evidence>
<comment type="caution">
    <text evidence="2">The sequence shown here is derived from an EMBL/GenBank/DDBJ whole genome shotgun (WGS) entry which is preliminary data.</text>
</comment>
<keyword evidence="3" id="KW-1185">Reference proteome</keyword>
<organism evidence="2 3">
    <name type="scientific">Clostridium paridis</name>
    <dbReference type="NCBI Taxonomy" id="2803863"/>
    <lineage>
        <taxon>Bacteria</taxon>
        <taxon>Bacillati</taxon>
        <taxon>Bacillota</taxon>
        <taxon>Clostridia</taxon>
        <taxon>Eubacteriales</taxon>
        <taxon>Clostridiaceae</taxon>
        <taxon>Clostridium</taxon>
    </lineage>
</organism>
<evidence type="ECO:0000256" key="1">
    <source>
        <dbReference type="SAM" id="Phobius"/>
    </source>
</evidence>
<feature type="transmembrane region" description="Helical" evidence="1">
    <location>
        <begin position="5"/>
        <end position="21"/>
    </location>
</feature>
<dbReference type="AlphaFoldDB" id="A0A937FFE2"/>
<dbReference type="Pfam" id="PF18919">
    <property type="entry name" value="DUF5670"/>
    <property type="match status" value="1"/>
</dbReference>
<sequence>MTLLRWLGAIVVAVWLLGFIFRIGGVLIHWLLLAAAIVFIVDLFVGRKEKL</sequence>
<keyword evidence="1" id="KW-1133">Transmembrane helix</keyword>
<dbReference type="NCBIfam" id="NF033488">
    <property type="entry name" value="lmo0937_fam_TM"/>
    <property type="match status" value="1"/>
</dbReference>
<dbReference type="EMBL" id="JAESWA010000017">
    <property type="protein sequence ID" value="MBL4930993.1"/>
    <property type="molecule type" value="Genomic_DNA"/>
</dbReference>
<protein>
    <submittedName>
        <fullName evidence="2">Lmo0937 family membrane protein</fullName>
    </submittedName>
</protein>
<dbReference type="Proteomes" id="UP000623681">
    <property type="component" value="Unassembled WGS sequence"/>
</dbReference>
<name>A0A937FFE2_9CLOT</name>
<gene>
    <name evidence="2" type="ORF">JK634_04185</name>
</gene>
<evidence type="ECO:0000313" key="3">
    <source>
        <dbReference type="Proteomes" id="UP000623681"/>
    </source>
</evidence>
<proteinExistence type="predicted"/>
<keyword evidence="1" id="KW-0812">Transmembrane</keyword>
<reference evidence="2" key="1">
    <citation type="submission" date="2021-01" db="EMBL/GenBank/DDBJ databases">
        <title>Genome public.</title>
        <authorList>
            <person name="Liu C."/>
            <person name="Sun Q."/>
        </authorList>
    </citation>
    <scope>NUCLEOTIDE SEQUENCE</scope>
    <source>
        <strain evidence="2">YIM B02565</strain>
    </source>
</reference>
<dbReference type="InterPro" id="IPR043727">
    <property type="entry name" value="Lmo0937-like"/>
</dbReference>
<feature type="transmembrane region" description="Helical" evidence="1">
    <location>
        <begin position="27"/>
        <end position="45"/>
    </location>
</feature>
<keyword evidence="1" id="KW-0472">Membrane</keyword>
<accession>A0A937FFE2</accession>
<dbReference type="RefSeq" id="WP_202766368.1">
    <property type="nucleotide sequence ID" value="NZ_JAESWA010000017.1"/>
</dbReference>